<accession>A0A5C4RGP9</accession>
<dbReference type="EMBL" id="SBIJ01000024">
    <property type="protein sequence ID" value="TNH42954.1"/>
    <property type="molecule type" value="Genomic_DNA"/>
</dbReference>
<comment type="caution">
    <text evidence="1">The sequence shown here is derived from an EMBL/GenBank/DDBJ whole genome shotgun (WGS) entry which is preliminary data.</text>
</comment>
<reference evidence="1 2" key="1">
    <citation type="submission" date="2019-01" db="EMBL/GenBank/DDBJ databases">
        <title>Draft genome assembly of Photorhabdus luminescens subsp. sonorensis Caborca.</title>
        <authorList>
            <person name="Duong D.A."/>
            <person name="Espinosa-Artiles P."/>
            <person name="Orozco R.A."/>
            <person name="Molnar I."/>
            <person name="Stock P."/>
        </authorList>
    </citation>
    <scope>NUCLEOTIDE SEQUENCE [LARGE SCALE GENOMIC DNA]</scope>
    <source>
        <strain evidence="1 2">Caborca</strain>
    </source>
</reference>
<dbReference type="AlphaFoldDB" id="A0A5C4RGP9"/>
<evidence type="ECO:0000313" key="2">
    <source>
        <dbReference type="Proteomes" id="UP000307592"/>
    </source>
</evidence>
<dbReference type="RefSeq" id="WP_139656131.1">
    <property type="nucleotide sequence ID" value="NZ_CAWOQH010000149.1"/>
</dbReference>
<dbReference type="SMART" id="SM01236">
    <property type="entry name" value="Haem_oxygenase_2"/>
    <property type="match status" value="1"/>
</dbReference>
<name>A0A5C4RGP9_PHOLU</name>
<organism evidence="1 2">
    <name type="scientific">Photorhabdus luminescens subsp. sonorensis</name>
    <dbReference type="NCBI Taxonomy" id="1173677"/>
    <lineage>
        <taxon>Bacteria</taxon>
        <taxon>Pseudomonadati</taxon>
        <taxon>Pseudomonadota</taxon>
        <taxon>Gammaproteobacteria</taxon>
        <taxon>Enterobacterales</taxon>
        <taxon>Morganellaceae</taxon>
        <taxon>Photorhabdus</taxon>
    </lineage>
</organism>
<protein>
    <submittedName>
        <fullName evidence="1">Iron-containing redox enzyme family protein</fullName>
    </submittedName>
</protein>
<evidence type="ECO:0000313" key="1">
    <source>
        <dbReference type="EMBL" id="TNH42954.1"/>
    </source>
</evidence>
<proteinExistence type="predicted"/>
<gene>
    <name evidence="1" type="ORF">EP164_13925</name>
</gene>
<sequence>MTIHNTDRTTAIPRGKFHFSPQKKTELTTLIRMTSSAKEFYTLFAKDIESEHQQLLALQLIETLLTTELNSWDHIILTPQTLGQYMAQAREALIQRISHLKQSKADIWDRLLRQRALLSLIAGCWLDYISQPATEPAQIVCMLSGHNFHLKGNGEIDKSQQQQRHRRLSELGINVPKVYTQGILATLQTTELTAWHAAFWLALSRLSASYLPEVIGFQYAYYWLGFDDALLNLPTPIKPHQLEQLLETYLTFCQHSSTGQDDIKRLMRAINAAVELELEHSDMLLELQNQLRQQTLDDCMAEIVKRHIPFAGKQHQRINLEQRSLAQWFNEKDSDMKVFLETFKRSPYLRQTANGNCSFLKAIRFGGPMFGIFNQYEADTIARWIAQSRQADTSIHLTQATEAGNKQAERWKNHYQNVSVEEQVVWQTAKMPDERELFYRMVNIEHFANHLDGIKLQVMQTLQQAEILFTAGQNGRYTDASYFPFSPEALKERTDAIYWNKLLYPYQRLTEIPDRENVIFGQKLMALGSMIDGAWAHKIGGTLRYYRCSDGMMLAIYADEMGRGDTEKNHITLILRALKSMDIHLPHIRDPEFRQQDELPDIYAFSLHQLGMSLFPDTFYEELLGYNLGIEMLGLGEMRMHEIQKLRHYGFDTIYEEAHLTIDNFSAGHARQSVDLIIAYLDEIRTLLTEEELQQRWLRIWLGYASFAYFLETDLVKQYQSDGENYSELLI</sequence>
<dbReference type="Gene3D" id="1.20.910.10">
    <property type="entry name" value="Heme oxygenase-like"/>
    <property type="match status" value="1"/>
</dbReference>
<dbReference type="Proteomes" id="UP000307592">
    <property type="component" value="Unassembled WGS sequence"/>
</dbReference>
<dbReference type="Pfam" id="PF14518">
    <property type="entry name" value="Haem_oxygenas_2"/>
    <property type="match status" value="1"/>
</dbReference>
<dbReference type="InterPro" id="IPR016084">
    <property type="entry name" value="Haem_Oase-like_multi-hlx"/>
</dbReference>